<dbReference type="Proteomes" id="UP000186385">
    <property type="component" value="Unassembled WGS sequence"/>
</dbReference>
<dbReference type="SUPFAM" id="SSF63411">
    <property type="entry name" value="LuxS/MPP-like metallohydrolase"/>
    <property type="match status" value="2"/>
</dbReference>
<dbReference type="InterPro" id="IPR007863">
    <property type="entry name" value="Peptidase_M16_C"/>
</dbReference>
<evidence type="ECO:0000259" key="1">
    <source>
        <dbReference type="Pfam" id="PF05193"/>
    </source>
</evidence>
<dbReference type="GO" id="GO:0046872">
    <property type="term" value="F:metal ion binding"/>
    <property type="evidence" value="ECO:0007669"/>
    <property type="project" value="InterPro"/>
</dbReference>
<dbReference type="PANTHER" id="PTHR11851">
    <property type="entry name" value="METALLOPROTEASE"/>
    <property type="match status" value="1"/>
</dbReference>
<dbReference type="PANTHER" id="PTHR11851:SF186">
    <property type="entry name" value="INACTIVE METALLOPROTEASE YMFF-RELATED"/>
    <property type="match status" value="1"/>
</dbReference>
<protein>
    <submittedName>
        <fullName evidence="2">Peptidase M16</fullName>
    </submittedName>
    <submittedName>
        <fullName evidence="3">Predicted Zn-dependent peptidase</fullName>
    </submittedName>
</protein>
<evidence type="ECO:0000313" key="2">
    <source>
        <dbReference type="EMBL" id="OXS78607.1"/>
    </source>
</evidence>
<dbReference type="AlphaFoldDB" id="A0A1N6URZ5"/>
<evidence type="ECO:0000313" key="3">
    <source>
        <dbReference type="EMBL" id="SIQ68410.1"/>
    </source>
</evidence>
<dbReference type="RefSeq" id="WP_045849982.1">
    <property type="nucleotide sequence ID" value="NZ_FTLX01000003.1"/>
</dbReference>
<reference evidence="5" key="2">
    <citation type="submission" date="2017-03" db="EMBL/GenBank/DDBJ databases">
        <title>Bacillus sp. V-88(T) DSM27956, whole genome shotgun sequencing project.</title>
        <authorList>
            <person name="Dastager S.G."/>
            <person name="Neurgaonkar P.S."/>
            <person name="Dharne M.S."/>
        </authorList>
    </citation>
    <scope>NUCLEOTIDE SEQUENCE [LARGE SCALE GENOMIC DNA]</scope>
    <source>
        <strain evidence="5">DSM 25145</strain>
    </source>
</reference>
<reference evidence="3 4" key="1">
    <citation type="submission" date="2017-01" db="EMBL/GenBank/DDBJ databases">
        <authorList>
            <person name="Mah S.A."/>
            <person name="Swanson W.J."/>
            <person name="Moy G.W."/>
            <person name="Vacquier V.D."/>
        </authorList>
    </citation>
    <scope>NUCLEOTIDE SEQUENCE [LARGE SCALE GENOMIC DNA]</scope>
    <source>
        <strain evidence="3 4">NIO-1016</strain>
    </source>
</reference>
<name>A0A1N6URZ5_9BACI</name>
<keyword evidence="5" id="KW-1185">Reference proteome</keyword>
<reference evidence="2" key="3">
    <citation type="submission" date="2017-03" db="EMBL/GenBank/DDBJ databases">
        <authorList>
            <person name="Dastager S.G."/>
            <person name="Neurgaonkar P.S."/>
            <person name="Dharne M.S."/>
        </authorList>
    </citation>
    <scope>NUCLEOTIDE SEQUENCE</scope>
    <source>
        <strain evidence="2">DSM 25145</strain>
    </source>
</reference>
<dbReference type="InterPro" id="IPR050361">
    <property type="entry name" value="MPP/UQCRC_Complex"/>
</dbReference>
<dbReference type="EMBL" id="MWSK01000003">
    <property type="protein sequence ID" value="OXS78607.1"/>
    <property type="molecule type" value="Genomic_DNA"/>
</dbReference>
<proteinExistence type="predicted"/>
<dbReference type="STRING" id="1017273.SAMN05443094_103355"/>
<accession>A0A1N6URZ5</accession>
<dbReference type="NCBIfam" id="NF047422">
    <property type="entry name" value="YfmF_fam"/>
    <property type="match status" value="1"/>
</dbReference>
<gene>
    <name evidence="2" type="ORF">B1B05_08390</name>
    <name evidence="3" type="ORF">SAMN05443094_103355</name>
</gene>
<evidence type="ECO:0000313" key="5">
    <source>
        <dbReference type="Proteomes" id="UP000215545"/>
    </source>
</evidence>
<organism evidence="3 4">
    <name type="scientific">Domibacillus enclensis</name>
    <dbReference type="NCBI Taxonomy" id="1017273"/>
    <lineage>
        <taxon>Bacteria</taxon>
        <taxon>Bacillati</taxon>
        <taxon>Bacillota</taxon>
        <taxon>Bacilli</taxon>
        <taxon>Bacillales</taxon>
        <taxon>Bacillaceae</taxon>
        <taxon>Domibacillus</taxon>
    </lineage>
</organism>
<dbReference type="Pfam" id="PF05193">
    <property type="entry name" value="Peptidase_M16_C"/>
    <property type="match status" value="1"/>
</dbReference>
<feature type="domain" description="Peptidase M16 C-terminal" evidence="1">
    <location>
        <begin position="185"/>
        <end position="359"/>
    </location>
</feature>
<dbReference type="OrthoDB" id="9762085at2"/>
<dbReference type="InterPro" id="IPR011249">
    <property type="entry name" value="Metalloenz_LuxS/M16"/>
</dbReference>
<evidence type="ECO:0000313" key="4">
    <source>
        <dbReference type="Proteomes" id="UP000186385"/>
    </source>
</evidence>
<dbReference type="EMBL" id="FTLX01000003">
    <property type="protein sequence ID" value="SIQ68410.1"/>
    <property type="molecule type" value="Genomic_DNA"/>
</dbReference>
<sequence>MEATREQTFQTSGCSIHVLETEKYKTNTIMIKMRAPLDKETVTMRAILPHVLQSGTENAPSAAAFRSALDDLYGALFFADSAKKGNEHVLTFTMEVANEKYLHGENDLFDKALSLLADVLFRPKLKEGVFPEKTIRQEKRSLQQRIRSVYDDKTRYASLKLVEEMYKDDPYAIPPGGLLEKIEPIDNASLYTYYQKALAEDTIDIFVIGDVKADQAVQKMKKHLPFEDRTPSEMITDTGHAGEDVRVIRETQDLNQGKLNIGCRTSITYKDPEFVAMQVCNGILGAFAHSKLFMNVREKESLAYYAASRFDSHKGFIMMLAGIDQKNYDKTVQIMNEQLDEMKKGSITDLEIDQTKALLKNQLQESADTARGMVEVLYHNIASGTSRPVDQWLQDIDAVTKEQAAQAARTITVDTVYFLAGKEEK</sequence>
<dbReference type="Proteomes" id="UP000215545">
    <property type="component" value="Unassembled WGS sequence"/>
</dbReference>
<dbReference type="Gene3D" id="3.30.830.10">
    <property type="entry name" value="Metalloenzyme, LuxS/M16 peptidase-like"/>
    <property type="match status" value="2"/>
</dbReference>